<dbReference type="RefSeq" id="WP_245802505.1">
    <property type="nucleotide sequence ID" value="NZ_FQUX01000002.1"/>
</dbReference>
<name>A0A1M4XN92_9FLAO</name>
<keyword evidence="2" id="KW-1185">Reference proteome</keyword>
<gene>
    <name evidence="1" type="ORF">SAMN03080594_102135</name>
</gene>
<evidence type="ECO:0008006" key="3">
    <source>
        <dbReference type="Google" id="ProtNLM"/>
    </source>
</evidence>
<reference evidence="2" key="1">
    <citation type="submission" date="2016-11" db="EMBL/GenBank/DDBJ databases">
        <authorList>
            <person name="Varghese N."/>
            <person name="Submissions S."/>
        </authorList>
    </citation>
    <scope>NUCLEOTIDE SEQUENCE [LARGE SCALE GENOMIC DNA]</scope>
    <source>
        <strain evidence="2">DSM 17539</strain>
    </source>
</reference>
<dbReference type="SUPFAM" id="SSF53474">
    <property type="entry name" value="alpha/beta-Hydrolases"/>
    <property type="match status" value="1"/>
</dbReference>
<dbReference type="Proteomes" id="UP000184406">
    <property type="component" value="Unassembled WGS sequence"/>
</dbReference>
<dbReference type="Gene3D" id="3.40.50.1820">
    <property type="entry name" value="alpha/beta hydrolase"/>
    <property type="match status" value="1"/>
</dbReference>
<dbReference type="EMBL" id="FQUX01000002">
    <property type="protein sequence ID" value="SHE94908.1"/>
    <property type="molecule type" value="Genomic_DNA"/>
</dbReference>
<evidence type="ECO:0000313" key="2">
    <source>
        <dbReference type="Proteomes" id="UP000184406"/>
    </source>
</evidence>
<sequence length="225" mass="26022">MLENQTVQNKKHVYFMPGMAANPSIFDNIDLPPETFEKHFLDWSVPDKDISLEDYALIMSRRIKHVDAVLIGVSFGGILVQEIAKHIKVAKVIIISSVKSKSELPKRMIFARYTKAHKLLPTGLVNNMELLAKYAFGETIPKRLALYEQYLSVRDKYYIDWSIDAIVNWKQTQYQENIIHIHGENDPVFPIGHIKNCITVKNGTHTMIIHRSKWFNEHLPTIILQ</sequence>
<protein>
    <recommendedName>
        <fullName evidence="3">Pimeloyl-ACP methyl ester carboxylesterase</fullName>
    </recommendedName>
</protein>
<dbReference type="AlphaFoldDB" id="A0A1M4XN92"/>
<organism evidence="1 2">
    <name type="scientific">Arenibacter palladensis</name>
    <dbReference type="NCBI Taxonomy" id="237373"/>
    <lineage>
        <taxon>Bacteria</taxon>
        <taxon>Pseudomonadati</taxon>
        <taxon>Bacteroidota</taxon>
        <taxon>Flavobacteriia</taxon>
        <taxon>Flavobacteriales</taxon>
        <taxon>Flavobacteriaceae</taxon>
        <taxon>Arenibacter</taxon>
    </lineage>
</organism>
<proteinExistence type="predicted"/>
<evidence type="ECO:0000313" key="1">
    <source>
        <dbReference type="EMBL" id="SHE94908.1"/>
    </source>
</evidence>
<dbReference type="InterPro" id="IPR029058">
    <property type="entry name" value="AB_hydrolase_fold"/>
</dbReference>
<accession>A0A1M4XN92</accession>